<gene>
    <name evidence="5" type="ORF">GMA64_07195</name>
</gene>
<dbReference type="Pfam" id="PF00580">
    <property type="entry name" value="UvrD-helicase"/>
    <property type="match status" value="1"/>
</dbReference>
<reference evidence="5" key="1">
    <citation type="journal article" date="2019" name="Nat. Med.">
        <title>A library of human gut bacterial isolates paired with longitudinal multiomics data enables mechanistic microbiome research.</title>
        <authorList>
            <person name="Poyet M."/>
            <person name="Groussin M."/>
            <person name="Gibbons S.M."/>
            <person name="Avila-Pacheco J."/>
            <person name="Jiang X."/>
            <person name="Kearney S.M."/>
            <person name="Perrotta A.R."/>
            <person name="Berdy B."/>
            <person name="Zhao S."/>
            <person name="Lieberman T.D."/>
            <person name="Swanson P.K."/>
            <person name="Smith M."/>
            <person name="Roesemann S."/>
            <person name="Alexander J.E."/>
            <person name="Rich S.A."/>
            <person name="Livny J."/>
            <person name="Vlamakis H."/>
            <person name="Clish C."/>
            <person name="Bullock K."/>
            <person name="Deik A."/>
            <person name="Scott J."/>
            <person name="Pierce K.A."/>
            <person name="Xavier R.J."/>
            <person name="Alm E.J."/>
        </authorList>
    </citation>
    <scope>NUCLEOTIDE SEQUENCE</scope>
    <source>
        <strain evidence="5">BIOML-A179</strain>
    </source>
</reference>
<dbReference type="GO" id="GO:0005524">
    <property type="term" value="F:ATP binding"/>
    <property type="evidence" value="ECO:0007669"/>
    <property type="project" value="UniProtKB-UniRule"/>
</dbReference>
<dbReference type="SUPFAM" id="SSF52540">
    <property type="entry name" value="P-loop containing nucleoside triphosphate hydrolases"/>
    <property type="match status" value="1"/>
</dbReference>
<dbReference type="EMBL" id="WMQV01000013">
    <property type="protein sequence ID" value="MTL94309.1"/>
    <property type="molecule type" value="Genomic_DNA"/>
</dbReference>
<dbReference type="Gene3D" id="3.40.50.300">
    <property type="entry name" value="P-loop containing nucleotide triphosphate hydrolases"/>
    <property type="match status" value="2"/>
</dbReference>
<keyword evidence="2" id="KW-0378">Hydrolase</keyword>
<keyword evidence="4" id="KW-0067">ATP-binding</keyword>
<protein>
    <submittedName>
        <fullName evidence="5">Uncharacterized protein</fullName>
    </submittedName>
</protein>
<dbReference type="InterPro" id="IPR014016">
    <property type="entry name" value="UvrD-like_ATP-bd"/>
</dbReference>
<evidence type="ECO:0000256" key="1">
    <source>
        <dbReference type="ARBA" id="ARBA00022741"/>
    </source>
</evidence>
<proteinExistence type="predicted"/>
<organism evidence="5">
    <name type="scientific">Turicibacter sanguinis</name>
    <dbReference type="NCBI Taxonomy" id="154288"/>
    <lineage>
        <taxon>Bacteria</taxon>
        <taxon>Bacillati</taxon>
        <taxon>Bacillota</taxon>
        <taxon>Erysipelotrichia</taxon>
        <taxon>Erysipelotrichales</taxon>
        <taxon>Turicibacteraceae</taxon>
        <taxon>Turicibacter</taxon>
    </lineage>
</organism>
<dbReference type="GO" id="GO:0003677">
    <property type="term" value="F:DNA binding"/>
    <property type="evidence" value="ECO:0007669"/>
    <property type="project" value="InterPro"/>
</dbReference>
<dbReference type="PROSITE" id="PS51198">
    <property type="entry name" value="UVRD_HELICASE_ATP_BIND"/>
    <property type="match status" value="1"/>
</dbReference>
<keyword evidence="3" id="KW-0347">Helicase</keyword>
<evidence type="ECO:0000313" key="5">
    <source>
        <dbReference type="EMBL" id="MTL94309.1"/>
    </source>
</evidence>
<evidence type="ECO:0000256" key="4">
    <source>
        <dbReference type="ARBA" id="ARBA00022840"/>
    </source>
</evidence>
<dbReference type="InterPro" id="IPR027417">
    <property type="entry name" value="P-loop_NTPase"/>
</dbReference>
<comment type="caution">
    <text evidence="5">The sequence shown here is derived from an EMBL/GenBank/DDBJ whole genome shotgun (WGS) entry which is preliminary data.</text>
</comment>
<sequence length="845" mass="100225">MKILVTEMFLSHIPRGKETFVLQKMSQFVKDYVEYKFNMSAMRGGVSVREIKHNRNGLRIFKLRINKGDRILFTFDTNRVRSEYRQAILFLDYCHHDDQAMRGRQIGIKEDRIEVVSSEEEVVDAYIDQQYENFDYDPNVIITRVINVETMNQLLDDRDEKAIYYLNDEQFQCLAPTESPTFLFGSAGSGKTTINIHKAYLLALQPIRLAYFTYSSYLVEDAVKLFKKIVEDSDEVKADDILKRVQFLHYNHFVSTEVRAYQMMTYEAFRLWAIERQPMLIKQIGLDVYDLWKEIRGIIKGMIPKEWIRYAIPISDFPYPSEVMEVMLKKGLAHVENDVLILHADALYEAKKHYLDRYTLQAIMLMHQLLDEYLFTHKMIEKEIYLSLDEQYCVYERKQRELLYELAVRYQFFLDDEKKVDENDLSRALLQKIIKKEVNLFDYVIADEIQDLTEIQIYCLIRLSRNRNQLLFSGDINQTIRPTYFHTGRVESIMKTSNTHLGFLKHQLVKNYRSTKEVVDLANKVVDLRIRRLGLNKKNDYHEIAIRGLSHAVYYLQSTNPQNVIKLIETGLNRHYVAIVVPDEAEKRNLERLTQVKGAVFTVEEIKGIEKDYIICYNVMSKFKSLWETILNTDVMHQNQYRYYFNLLYVAITRARQHLCFVEEDMPPSLFEYLSDELLIFSEFDESALKLSQISSDNQFYKEATLYERRELYEQAITEYELSKLEVAKHDIKRCQALMKNREGQHIEAGIELLKLKEFEQAANCFRQGQDVLRYLQALVYQDCPFEKIQEELLTFGIEDVISYVYLQPTRVSWLRRFNKLYAIHLTKRIQVIDHLMECIDEMKG</sequence>
<dbReference type="GO" id="GO:0016787">
    <property type="term" value="F:hydrolase activity"/>
    <property type="evidence" value="ECO:0007669"/>
    <property type="project" value="UniProtKB-UniRule"/>
</dbReference>
<evidence type="ECO:0000256" key="3">
    <source>
        <dbReference type="ARBA" id="ARBA00022806"/>
    </source>
</evidence>
<dbReference type="AlphaFoldDB" id="A0A6I3NDJ8"/>
<accession>A0A6I3NDJ8</accession>
<dbReference type="GO" id="GO:0003678">
    <property type="term" value="F:DNA helicase activity"/>
    <property type="evidence" value="ECO:0007669"/>
    <property type="project" value="InterPro"/>
</dbReference>
<name>A0A6I3NDJ8_9FIRM</name>
<keyword evidence="1" id="KW-0547">Nucleotide-binding</keyword>
<dbReference type="InterPro" id="IPR000212">
    <property type="entry name" value="DNA_helicase_UvrD/REP"/>
</dbReference>
<evidence type="ECO:0000256" key="2">
    <source>
        <dbReference type="ARBA" id="ARBA00022801"/>
    </source>
</evidence>
<dbReference type="RefSeq" id="WP_129821371.1">
    <property type="nucleotide sequence ID" value="NZ_RCYV01000005.1"/>
</dbReference>
<dbReference type="PANTHER" id="PTHR11070">
    <property type="entry name" value="UVRD / RECB / PCRA DNA HELICASE FAMILY MEMBER"/>
    <property type="match status" value="1"/>
</dbReference>